<gene>
    <name evidence="5" type="ORF">OGAPHI_000696</name>
</gene>
<feature type="compositionally biased region" description="Polar residues" evidence="3">
    <location>
        <begin position="190"/>
        <end position="205"/>
    </location>
</feature>
<dbReference type="RefSeq" id="XP_046064353.1">
    <property type="nucleotide sequence ID" value="XM_046208314.1"/>
</dbReference>
<dbReference type="PANTHER" id="PTHR37534">
    <property type="entry name" value="TRANSCRIPTIONAL ACTIVATOR PROTEIN UGA3"/>
    <property type="match status" value="1"/>
</dbReference>
<keyword evidence="2" id="KW-0539">Nucleus</keyword>
<comment type="subcellular location">
    <subcellularLocation>
        <location evidence="1">Nucleus</location>
    </subcellularLocation>
</comment>
<keyword evidence="6" id="KW-1185">Reference proteome</keyword>
<dbReference type="InterPro" id="IPR036864">
    <property type="entry name" value="Zn2-C6_fun-type_DNA-bd_sf"/>
</dbReference>
<evidence type="ECO:0000256" key="1">
    <source>
        <dbReference type="ARBA" id="ARBA00004123"/>
    </source>
</evidence>
<proteinExistence type="predicted"/>
<dbReference type="Proteomes" id="UP000769157">
    <property type="component" value="Unassembled WGS sequence"/>
</dbReference>
<dbReference type="OrthoDB" id="3886144at2759"/>
<evidence type="ECO:0000259" key="4">
    <source>
        <dbReference type="PROSITE" id="PS50048"/>
    </source>
</evidence>
<feature type="domain" description="Zn(2)-C6 fungal-type" evidence="4">
    <location>
        <begin position="20"/>
        <end position="48"/>
    </location>
</feature>
<dbReference type="PROSITE" id="PS00463">
    <property type="entry name" value="ZN2_CY6_FUNGAL_1"/>
    <property type="match status" value="1"/>
</dbReference>
<dbReference type="GO" id="GO:0000981">
    <property type="term" value="F:DNA-binding transcription factor activity, RNA polymerase II-specific"/>
    <property type="evidence" value="ECO:0007669"/>
    <property type="project" value="InterPro"/>
</dbReference>
<protein>
    <recommendedName>
        <fullName evidence="4">Zn(2)-C6 fungal-type domain-containing protein</fullName>
    </recommendedName>
</protein>
<comment type="caution">
    <text evidence="5">The sequence shown here is derived from an EMBL/GenBank/DDBJ whole genome shotgun (WGS) entry which is preliminary data.</text>
</comment>
<dbReference type="CDD" id="cd00067">
    <property type="entry name" value="GAL4"/>
    <property type="match status" value="1"/>
</dbReference>
<dbReference type="Gene3D" id="4.10.240.10">
    <property type="entry name" value="Zn(2)-C6 fungal-type DNA-binding domain"/>
    <property type="match status" value="1"/>
</dbReference>
<feature type="region of interest" description="Disordered" evidence="3">
    <location>
        <begin position="575"/>
        <end position="597"/>
    </location>
</feature>
<evidence type="ECO:0000313" key="6">
    <source>
        <dbReference type="Proteomes" id="UP000769157"/>
    </source>
</evidence>
<dbReference type="InterPro" id="IPR021858">
    <property type="entry name" value="Fun_TF"/>
</dbReference>
<organism evidence="5 6">
    <name type="scientific">Ogataea philodendri</name>
    <dbReference type="NCBI Taxonomy" id="1378263"/>
    <lineage>
        <taxon>Eukaryota</taxon>
        <taxon>Fungi</taxon>
        <taxon>Dikarya</taxon>
        <taxon>Ascomycota</taxon>
        <taxon>Saccharomycotina</taxon>
        <taxon>Pichiomycetes</taxon>
        <taxon>Pichiales</taxon>
        <taxon>Pichiaceae</taxon>
        <taxon>Ogataea</taxon>
    </lineage>
</organism>
<reference evidence="5" key="2">
    <citation type="submission" date="2021-01" db="EMBL/GenBank/DDBJ databases">
        <authorList>
            <person name="Schikora-Tamarit M.A."/>
        </authorList>
    </citation>
    <scope>NUCLEOTIDE SEQUENCE</scope>
    <source>
        <strain evidence="5">CBS6075</strain>
    </source>
</reference>
<dbReference type="GO" id="GO:0008270">
    <property type="term" value="F:zinc ion binding"/>
    <property type="evidence" value="ECO:0007669"/>
    <property type="project" value="InterPro"/>
</dbReference>
<feature type="region of interest" description="Disordered" evidence="3">
    <location>
        <begin position="1"/>
        <end position="20"/>
    </location>
</feature>
<dbReference type="Pfam" id="PF11951">
    <property type="entry name" value="Fungal_trans_2"/>
    <property type="match status" value="1"/>
</dbReference>
<accession>A0A9P8TA49</accession>
<name>A0A9P8TA49_9ASCO</name>
<sequence>MALSMDFAGDKSKRSKSRSGCLTCKKKRLKCGEEKPACLNCVRKKIVCGGYQTHFKWKGFNQTSPPEPAPKSRQPSVSVPKDRQKSPQKTVVQPATKPESAEKVPSSVIQKALEAATLSVTGKSAQEVAIANALMASGRNPDLASSIASTLTGIAAKTPPSVHGDHSPGSPLIKREESSVEMGLDDESKTTVMSSYGTTSNSGISPLNIPSPDLSESISSPLNLFKDHSMKNPHAFAPGNILYEILNSSTTPDGKLDSPRLISQLEKNPSAMEQYQMLVASPNYSSFFKSAMSPLIPVSPFPSTDIHDSATPSAPSPAFSSIINAFASFEHSNVATPDSYEIVHQDSVMAPHHLLRDKESPKSAAVSPSEFSILSSIPKVIELNDQSSKILNAYERYTSAIMSIKNGPSENPWRTLFLPLTQQYPVVCNAVSAMACFHLARGDSQLRSQGMKHMKSAIVDLVHGLSDKTLPPDVALASCLALAMGEAWDRHVTTGIGHLRGARTMILQIMNNLQGGQKALVQIEDGRASSRSSSFSSAGTPASSGADRKVSSNLQFLFNTWMYFDVLARMTTDPDEEEAKLSHIRADEADDEKPRKKRKVNDFDTIMDKFQESKVNSSQDIDPLLGVMQKLFPIIGNVAGLIHQVRRESKNTLSIITQAVNLKRELENWKPPTLRSFQVEDPLFDLPSTLATAEAYRYSTLLYLHQAVPEIPSKSSHNLAEKVLMLLASIPDSSRTCVTHIYPLLVASCEALPGEEREWVKEKWKLLGSKMWLGSIDRSLEVVKEVWSRKDIMRRKREQERGKENANHEEEDDSFAYLSKKINEAVNGDDDIDEEDSRIKSWTHWTTVMKEWGWEVLLA</sequence>
<dbReference type="GO" id="GO:0000976">
    <property type="term" value="F:transcription cis-regulatory region binding"/>
    <property type="evidence" value="ECO:0007669"/>
    <property type="project" value="TreeGrafter"/>
</dbReference>
<dbReference type="PROSITE" id="PS50048">
    <property type="entry name" value="ZN2_CY6_FUNGAL_2"/>
    <property type="match status" value="1"/>
</dbReference>
<dbReference type="InterPro" id="IPR001138">
    <property type="entry name" value="Zn2Cys6_DnaBD"/>
</dbReference>
<feature type="region of interest" description="Disordered" evidence="3">
    <location>
        <begin position="181"/>
        <end position="206"/>
    </location>
</feature>
<dbReference type="EMBL" id="JAEUBE010000084">
    <property type="protein sequence ID" value="KAH3670985.1"/>
    <property type="molecule type" value="Genomic_DNA"/>
</dbReference>
<dbReference type="PANTHER" id="PTHR37534:SF15">
    <property type="entry name" value="ZN(II)2CYS6 TRANSCRIPTION FACTOR (EUROFUNG)"/>
    <property type="match status" value="1"/>
</dbReference>
<dbReference type="GeneID" id="70232664"/>
<reference evidence="5" key="1">
    <citation type="journal article" date="2021" name="Open Biol.">
        <title>Shared evolutionary footprints suggest mitochondrial oxidative damage underlies multiple complex I losses in fungi.</title>
        <authorList>
            <person name="Schikora-Tamarit M.A."/>
            <person name="Marcet-Houben M."/>
            <person name="Nosek J."/>
            <person name="Gabaldon T."/>
        </authorList>
    </citation>
    <scope>NUCLEOTIDE SEQUENCE</scope>
    <source>
        <strain evidence="5">CBS6075</strain>
    </source>
</reference>
<dbReference type="Pfam" id="PF00172">
    <property type="entry name" value="Zn_clus"/>
    <property type="match status" value="1"/>
</dbReference>
<evidence type="ECO:0000256" key="2">
    <source>
        <dbReference type="ARBA" id="ARBA00023242"/>
    </source>
</evidence>
<evidence type="ECO:0000256" key="3">
    <source>
        <dbReference type="SAM" id="MobiDB-lite"/>
    </source>
</evidence>
<evidence type="ECO:0000313" key="5">
    <source>
        <dbReference type="EMBL" id="KAH3670985.1"/>
    </source>
</evidence>
<dbReference type="SUPFAM" id="SSF57701">
    <property type="entry name" value="Zn2/Cys6 DNA-binding domain"/>
    <property type="match status" value="1"/>
</dbReference>
<feature type="region of interest" description="Disordered" evidence="3">
    <location>
        <begin position="59"/>
        <end position="106"/>
    </location>
</feature>
<dbReference type="GO" id="GO:0005634">
    <property type="term" value="C:nucleus"/>
    <property type="evidence" value="ECO:0007669"/>
    <property type="project" value="UniProtKB-SubCell"/>
</dbReference>
<dbReference type="GO" id="GO:0045944">
    <property type="term" value="P:positive regulation of transcription by RNA polymerase II"/>
    <property type="evidence" value="ECO:0007669"/>
    <property type="project" value="TreeGrafter"/>
</dbReference>
<dbReference type="AlphaFoldDB" id="A0A9P8TA49"/>
<dbReference type="SMART" id="SM00066">
    <property type="entry name" value="GAL4"/>
    <property type="match status" value="1"/>
</dbReference>